<reference evidence="2" key="1">
    <citation type="submission" date="2023-08" db="EMBL/GenBank/DDBJ databases">
        <title>Complete genome sequence of Sinorhizobium chiapanecum ITTG S70 isolated from Acaciella angustissima nodules in Chiapas-Mexico.</title>
        <authorList>
            <person name="Rincon-Rosales R."/>
            <person name="Rogel M.A."/>
            <person name="Rincon-Medina C.I."/>
            <person name="Guerrero G."/>
            <person name="Manzano-Gomez L.A."/>
            <person name="Lopez-Lopez A."/>
            <person name="Rincon Molina F.A."/>
            <person name="Martinez-Romero E."/>
        </authorList>
    </citation>
    <scope>NUCLEOTIDE SEQUENCE</scope>
    <source>
        <strain evidence="2">ITTG S70</strain>
    </source>
</reference>
<feature type="domain" description="Helix-turn-helix" evidence="1">
    <location>
        <begin position="14"/>
        <end position="59"/>
    </location>
</feature>
<dbReference type="RefSeq" id="WP_331372879.1">
    <property type="nucleotide sequence ID" value="NZ_CP133148.1"/>
</dbReference>
<dbReference type="Proteomes" id="UP001432360">
    <property type="component" value="Chromosome"/>
</dbReference>
<proteinExistence type="predicted"/>
<evidence type="ECO:0000259" key="1">
    <source>
        <dbReference type="Pfam" id="PF12728"/>
    </source>
</evidence>
<accession>A0ABZ2BE26</accession>
<protein>
    <submittedName>
        <fullName evidence="2">Helix-turn-helix domain-containing protein</fullName>
    </submittedName>
</protein>
<sequence length="98" mass="10989">MPEHVKPTIDQFSYTPTQAALVLGRHRSSIYRMIKEGKLKTRETILGRVILRDEILRFLGLEPVPGGSVAMQMLSDAESRAAKAERELADLRTAIRNA</sequence>
<keyword evidence="3" id="KW-1185">Reference proteome</keyword>
<dbReference type="Pfam" id="PF12728">
    <property type="entry name" value="HTH_17"/>
    <property type="match status" value="1"/>
</dbReference>
<dbReference type="InterPro" id="IPR041657">
    <property type="entry name" value="HTH_17"/>
</dbReference>
<evidence type="ECO:0000313" key="3">
    <source>
        <dbReference type="Proteomes" id="UP001432360"/>
    </source>
</evidence>
<gene>
    <name evidence="2" type="ORF">RB548_19695</name>
</gene>
<organism evidence="2 3">
    <name type="scientific">Sinorhizobium chiapasense</name>
    <dbReference type="NCBI Taxonomy" id="501572"/>
    <lineage>
        <taxon>Bacteria</taxon>
        <taxon>Pseudomonadati</taxon>
        <taxon>Pseudomonadota</taxon>
        <taxon>Alphaproteobacteria</taxon>
        <taxon>Hyphomicrobiales</taxon>
        <taxon>Rhizobiaceae</taxon>
        <taxon>Sinorhizobium/Ensifer group</taxon>
        <taxon>Sinorhizobium</taxon>
    </lineage>
</organism>
<name>A0ABZ2BE26_9HYPH</name>
<dbReference type="EMBL" id="CP133148">
    <property type="protein sequence ID" value="WVT03669.1"/>
    <property type="molecule type" value="Genomic_DNA"/>
</dbReference>
<evidence type="ECO:0000313" key="2">
    <source>
        <dbReference type="EMBL" id="WVT03669.1"/>
    </source>
</evidence>